<evidence type="ECO:0000259" key="6">
    <source>
        <dbReference type="Pfam" id="PF05154"/>
    </source>
</evidence>
<dbReference type="RefSeq" id="WP_167700495.1">
    <property type="nucleotide sequence ID" value="NZ_CP118174.1"/>
</dbReference>
<evidence type="ECO:0000256" key="1">
    <source>
        <dbReference type="ARBA" id="ARBA00004141"/>
    </source>
</evidence>
<evidence type="ECO:0000313" key="8">
    <source>
        <dbReference type="Proteomes" id="UP000711995"/>
    </source>
</evidence>
<sequence length="104" mass="11587">MLHDNTCPRCKNTVSYEMDTCPTCGNWIKHRASIHKTHNKHIALIFCIIGLLGISGLHHFYTGRFGMGIIYLLTGGLFLVGTIVDIVLILNGTYRDANGHYLIA</sequence>
<evidence type="ECO:0000256" key="2">
    <source>
        <dbReference type="ARBA" id="ARBA00022692"/>
    </source>
</evidence>
<evidence type="ECO:0000256" key="4">
    <source>
        <dbReference type="ARBA" id="ARBA00023136"/>
    </source>
</evidence>
<reference evidence="7 8" key="1">
    <citation type="submission" date="2020-03" db="EMBL/GenBank/DDBJ databases">
        <title>Spirochaetal bacteria isolated from arthropods constitute a novel genus Entomospira genus novum within the order Spirochaetales.</title>
        <authorList>
            <person name="Grana-Miraglia L."/>
            <person name="Sikutova S."/>
            <person name="Fingerle V."/>
            <person name="Sing A."/>
            <person name="Castillo-Ramirez S."/>
            <person name="Margos G."/>
            <person name="Rudolf I."/>
        </authorList>
    </citation>
    <scope>NUCLEOTIDE SEQUENCE [LARGE SCALE GENOMIC DNA]</scope>
    <source>
        <strain evidence="7 8">BR193</strain>
    </source>
</reference>
<dbReference type="InterPro" id="IPR050932">
    <property type="entry name" value="TM2D1-3-like"/>
</dbReference>
<dbReference type="EMBL" id="JAATLJ010000001">
    <property type="protein sequence ID" value="NIZ40908.1"/>
    <property type="molecule type" value="Genomic_DNA"/>
</dbReference>
<keyword evidence="8" id="KW-1185">Reference proteome</keyword>
<comment type="caution">
    <text evidence="7">The sequence shown here is derived from an EMBL/GenBank/DDBJ whole genome shotgun (WGS) entry which is preliminary data.</text>
</comment>
<accession>A0A968G975</accession>
<evidence type="ECO:0000256" key="5">
    <source>
        <dbReference type="SAM" id="Phobius"/>
    </source>
</evidence>
<keyword evidence="2 5" id="KW-0812">Transmembrane</keyword>
<evidence type="ECO:0000313" key="7">
    <source>
        <dbReference type="EMBL" id="NIZ40908.1"/>
    </source>
</evidence>
<comment type="subcellular location">
    <subcellularLocation>
        <location evidence="1">Membrane</location>
        <topology evidence="1">Multi-pass membrane protein</topology>
    </subcellularLocation>
</comment>
<dbReference type="PANTHER" id="PTHR21016">
    <property type="entry name" value="BETA-AMYLOID BINDING PROTEIN-RELATED"/>
    <property type="match status" value="1"/>
</dbReference>
<gene>
    <name evidence="7" type="ORF">HCT14_05245</name>
</gene>
<dbReference type="PANTHER" id="PTHR21016:SF25">
    <property type="entry name" value="TM2 DOMAIN-CONTAINING PROTEIN DDB_G0277895-RELATED"/>
    <property type="match status" value="1"/>
</dbReference>
<dbReference type="Proteomes" id="UP000711995">
    <property type="component" value="Unassembled WGS sequence"/>
</dbReference>
<dbReference type="Pfam" id="PF05154">
    <property type="entry name" value="TM2"/>
    <property type="match status" value="1"/>
</dbReference>
<feature type="transmembrane region" description="Helical" evidence="5">
    <location>
        <begin position="67"/>
        <end position="90"/>
    </location>
</feature>
<keyword evidence="3 5" id="KW-1133">Transmembrane helix</keyword>
<feature type="transmembrane region" description="Helical" evidence="5">
    <location>
        <begin position="41"/>
        <end position="61"/>
    </location>
</feature>
<organism evidence="7 8">
    <name type="scientific">Entomospira entomophila</name>
    <dbReference type="NCBI Taxonomy" id="2719988"/>
    <lineage>
        <taxon>Bacteria</taxon>
        <taxon>Pseudomonadati</taxon>
        <taxon>Spirochaetota</taxon>
        <taxon>Spirochaetia</taxon>
        <taxon>Spirochaetales</taxon>
        <taxon>Spirochaetaceae</taxon>
        <taxon>Entomospira</taxon>
    </lineage>
</organism>
<evidence type="ECO:0000256" key="3">
    <source>
        <dbReference type="ARBA" id="ARBA00022989"/>
    </source>
</evidence>
<dbReference type="AlphaFoldDB" id="A0A968G975"/>
<name>A0A968G975_9SPIO</name>
<protein>
    <submittedName>
        <fullName evidence="7">TM2 domain-containing protein</fullName>
    </submittedName>
</protein>
<proteinExistence type="predicted"/>
<keyword evidence="4 5" id="KW-0472">Membrane</keyword>
<dbReference type="InterPro" id="IPR007829">
    <property type="entry name" value="TM2"/>
</dbReference>
<dbReference type="GO" id="GO:0016020">
    <property type="term" value="C:membrane"/>
    <property type="evidence" value="ECO:0007669"/>
    <property type="project" value="UniProtKB-SubCell"/>
</dbReference>
<feature type="domain" description="TM2" evidence="6">
    <location>
        <begin position="37"/>
        <end position="87"/>
    </location>
</feature>